<feature type="transmembrane region" description="Helical" evidence="1">
    <location>
        <begin position="20"/>
        <end position="41"/>
    </location>
</feature>
<evidence type="ECO:0000259" key="2">
    <source>
        <dbReference type="Pfam" id="PF04892"/>
    </source>
</evidence>
<dbReference type="EMBL" id="RAPK01000007">
    <property type="protein sequence ID" value="RKD75238.1"/>
    <property type="molecule type" value="Genomic_DNA"/>
</dbReference>
<feature type="transmembrane region" description="Helical" evidence="1">
    <location>
        <begin position="136"/>
        <end position="157"/>
    </location>
</feature>
<feature type="transmembrane region" description="Helical" evidence="1">
    <location>
        <begin position="104"/>
        <end position="124"/>
    </location>
</feature>
<feature type="transmembrane region" description="Helical" evidence="1">
    <location>
        <begin position="77"/>
        <end position="97"/>
    </location>
</feature>
<dbReference type="InterPro" id="IPR053150">
    <property type="entry name" value="Teicoplanin_resist-assoc"/>
</dbReference>
<keyword evidence="4" id="KW-1185">Reference proteome</keyword>
<reference evidence="3 4" key="1">
    <citation type="submission" date="2018-09" db="EMBL/GenBank/DDBJ databases">
        <title>Genomic Encyclopedia of Archaeal and Bacterial Type Strains, Phase II (KMG-II): from individual species to whole genera.</title>
        <authorList>
            <person name="Goeker M."/>
        </authorList>
    </citation>
    <scope>NUCLEOTIDE SEQUENCE [LARGE SCALE GENOMIC DNA]</scope>
    <source>
        <strain evidence="3 4">DSM 17008</strain>
    </source>
</reference>
<dbReference type="PANTHER" id="PTHR36834">
    <property type="entry name" value="MEMBRANE PROTEIN-RELATED"/>
    <property type="match status" value="1"/>
</dbReference>
<dbReference type="PANTHER" id="PTHR36834:SF1">
    <property type="entry name" value="INTEGRAL MEMBRANE PROTEIN"/>
    <property type="match status" value="1"/>
</dbReference>
<sequence length="163" mass="18343">MTEEEPASREPKHTKFRKGLVAAFLLYMAALLYVTLLAWNYGSSYGAQGPGSRNYNLHPFESIMNIALYSDNIMDPLTILAGNIIMFMPFGFLLGLLIHSRTKVFWLVPLFACVLSIGIESAQFMFTYRVSNVDDVILNTAGGIFGTWLALFVRWLAGKYNKK</sequence>
<dbReference type="InterPro" id="IPR006976">
    <property type="entry name" value="VanZ-like"/>
</dbReference>
<dbReference type="RefSeq" id="WP_245960921.1">
    <property type="nucleotide sequence ID" value="NZ_RAPK01000007.1"/>
</dbReference>
<dbReference type="Proteomes" id="UP000285120">
    <property type="component" value="Unassembled WGS sequence"/>
</dbReference>
<evidence type="ECO:0000313" key="4">
    <source>
        <dbReference type="Proteomes" id="UP000285120"/>
    </source>
</evidence>
<dbReference type="Pfam" id="PF04892">
    <property type="entry name" value="VanZ"/>
    <property type="match status" value="1"/>
</dbReference>
<feature type="domain" description="VanZ-like" evidence="2">
    <location>
        <begin position="24"/>
        <end position="153"/>
    </location>
</feature>
<name>A0A419V5L5_9BACL</name>
<protein>
    <submittedName>
        <fullName evidence="3">VanZ like protein</fullName>
    </submittedName>
</protein>
<comment type="caution">
    <text evidence="3">The sequence shown here is derived from an EMBL/GenBank/DDBJ whole genome shotgun (WGS) entry which is preliminary data.</text>
</comment>
<dbReference type="AlphaFoldDB" id="A0A419V5L5"/>
<evidence type="ECO:0000256" key="1">
    <source>
        <dbReference type="SAM" id="Phobius"/>
    </source>
</evidence>
<keyword evidence="1" id="KW-0472">Membrane</keyword>
<evidence type="ECO:0000313" key="3">
    <source>
        <dbReference type="EMBL" id="RKD75238.1"/>
    </source>
</evidence>
<proteinExistence type="predicted"/>
<accession>A0A419V5L5</accession>
<organism evidence="3 4">
    <name type="scientific">Sinobaca qinghaiensis</name>
    <dbReference type="NCBI Taxonomy" id="342944"/>
    <lineage>
        <taxon>Bacteria</taxon>
        <taxon>Bacillati</taxon>
        <taxon>Bacillota</taxon>
        <taxon>Bacilli</taxon>
        <taxon>Bacillales</taxon>
        <taxon>Sporolactobacillaceae</taxon>
        <taxon>Sinobaca</taxon>
    </lineage>
</organism>
<gene>
    <name evidence="3" type="ORF">ATL39_0936</name>
</gene>
<keyword evidence="1" id="KW-1133">Transmembrane helix</keyword>
<keyword evidence="1" id="KW-0812">Transmembrane</keyword>